<feature type="compositionally biased region" description="Basic and acidic residues" evidence="1">
    <location>
        <begin position="98"/>
        <end position="107"/>
    </location>
</feature>
<feature type="region of interest" description="Disordered" evidence="1">
    <location>
        <begin position="90"/>
        <end position="131"/>
    </location>
</feature>
<sequence>MFSFHRPKVYRSSTGCCICKAKSSSSRFTDSKKYEEDFLECFQLSTPRQGEICNACVLLVKRWKKLPAGSDRNWRHVVDARAGPGIKSMTKVKSKNKRAAENGNEKNLKKKKHFDREYSPTLSDKSDGTPDAEMAEVDFFSESGPSRLSSLAASPVASDCEDNIGHSRRHKSLAKRRENTAEISGFIDLDYWKQEHICCGIVFRGLNKELLIDPRFLKPCSARLANCKNRLLNPAKVEGEMPDASMITKNYSDNSSDSGYDESSNPGTVDNNAFKKDVREVSISQLNDGLHHSNGN</sequence>
<dbReference type="Proteomes" id="UP000801492">
    <property type="component" value="Unassembled WGS sequence"/>
</dbReference>
<dbReference type="OrthoDB" id="10023333at2759"/>
<dbReference type="Pfam" id="PF15396">
    <property type="entry name" value="FAM60A"/>
    <property type="match status" value="1"/>
</dbReference>
<dbReference type="AlphaFoldDB" id="A0A8K0D8G9"/>
<dbReference type="GO" id="GO:0070822">
    <property type="term" value="C:Sin3-type complex"/>
    <property type="evidence" value="ECO:0007669"/>
    <property type="project" value="TreeGrafter"/>
</dbReference>
<feature type="compositionally biased region" description="Low complexity" evidence="1">
    <location>
        <begin position="250"/>
        <end position="265"/>
    </location>
</feature>
<name>A0A8K0D8G9_IGNLU</name>
<keyword evidence="3" id="KW-1185">Reference proteome</keyword>
<reference evidence="2" key="1">
    <citation type="submission" date="2019-08" db="EMBL/GenBank/DDBJ databases">
        <title>The genome of the North American firefly Photinus pyralis.</title>
        <authorList>
            <consortium name="Photinus pyralis genome working group"/>
            <person name="Fallon T.R."/>
            <person name="Sander Lower S.E."/>
            <person name="Weng J.-K."/>
        </authorList>
    </citation>
    <scope>NUCLEOTIDE SEQUENCE</scope>
    <source>
        <strain evidence="2">TRF0915ILg1</strain>
        <tissue evidence="2">Whole body</tissue>
    </source>
</reference>
<evidence type="ECO:0000313" key="3">
    <source>
        <dbReference type="Proteomes" id="UP000801492"/>
    </source>
</evidence>
<gene>
    <name evidence="2" type="ORF">ILUMI_07608</name>
</gene>
<proteinExistence type="predicted"/>
<feature type="region of interest" description="Disordered" evidence="1">
    <location>
        <begin position="150"/>
        <end position="177"/>
    </location>
</feature>
<dbReference type="GO" id="GO:0030336">
    <property type="term" value="P:negative regulation of cell migration"/>
    <property type="evidence" value="ECO:0007669"/>
    <property type="project" value="TreeGrafter"/>
</dbReference>
<protein>
    <recommendedName>
        <fullName evidence="4">SIN3-HDAC complex-associated factor</fullName>
    </recommendedName>
</protein>
<dbReference type="PANTHER" id="PTHR13422">
    <property type="entry name" value="SIN3-HDAC COMPLEX-ASSOCIATED FACTOR"/>
    <property type="match status" value="1"/>
</dbReference>
<accession>A0A8K0D8G9</accession>
<evidence type="ECO:0008006" key="4">
    <source>
        <dbReference type="Google" id="ProtNLM"/>
    </source>
</evidence>
<feature type="region of interest" description="Disordered" evidence="1">
    <location>
        <begin position="246"/>
        <end position="274"/>
    </location>
</feature>
<comment type="caution">
    <text evidence="2">The sequence shown here is derived from an EMBL/GenBank/DDBJ whole genome shotgun (WGS) entry which is preliminary data.</text>
</comment>
<dbReference type="EMBL" id="VTPC01003415">
    <property type="protein sequence ID" value="KAF2898563.1"/>
    <property type="molecule type" value="Genomic_DNA"/>
</dbReference>
<evidence type="ECO:0000256" key="1">
    <source>
        <dbReference type="SAM" id="MobiDB-lite"/>
    </source>
</evidence>
<evidence type="ECO:0000313" key="2">
    <source>
        <dbReference type="EMBL" id="KAF2898563.1"/>
    </source>
</evidence>
<dbReference type="InterPro" id="IPR026065">
    <property type="entry name" value="FAM60A"/>
</dbReference>
<dbReference type="PANTHER" id="PTHR13422:SF12">
    <property type="entry name" value="SIN3-HDAC COMPLEX-ASSOCIATED FACTOR"/>
    <property type="match status" value="1"/>
</dbReference>
<organism evidence="2 3">
    <name type="scientific">Ignelater luminosus</name>
    <name type="common">Cucubano</name>
    <name type="synonym">Pyrophorus luminosus</name>
    <dbReference type="NCBI Taxonomy" id="2038154"/>
    <lineage>
        <taxon>Eukaryota</taxon>
        <taxon>Metazoa</taxon>
        <taxon>Ecdysozoa</taxon>
        <taxon>Arthropoda</taxon>
        <taxon>Hexapoda</taxon>
        <taxon>Insecta</taxon>
        <taxon>Pterygota</taxon>
        <taxon>Neoptera</taxon>
        <taxon>Endopterygota</taxon>
        <taxon>Coleoptera</taxon>
        <taxon>Polyphaga</taxon>
        <taxon>Elateriformia</taxon>
        <taxon>Elateroidea</taxon>
        <taxon>Elateridae</taxon>
        <taxon>Agrypninae</taxon>
        <taxon>Pyrophorini</taxon>
        <taxon>Ignelater</taxon>
    </lineage>
</organism>
<feature type="compositionally biased region" description="Basic and acidic residues" evidence="1">
    <location>
        <begin position="114"/>
        <end position="128"/>
    </location>
</feature>